<reference evidence="2" key="1">
    <citation type="submission" date="2021-03" db="EMBL/GenBank/DDBJ databases">
        <title>Draft genome sequence of rust myrtle Austropuccinia psidii MF-1, a brazilian biotype.</title>
        <authorList>
            <person name="Quecine M.C."/>
            <person name="Pachon D.M.R."/>
            <person name="Bonatelli M.L."/>
            <person name="Correr F.H."/>
            <person name="Franceschini L.M."/>
            <person name="Leite T.F."/>
            <person name="Margarido G.R.A."/>
            <person name="Almeida C.A."/>
            <person name="Ferrarezi J.A."/>
            <person name="Labate C.A."/>
        </authorList>
    </citation>
    <scope>NUCLEOTIDE SEQUENCE</scope>
    <source>
        <strain evidence="2">MF-1</strain>
    </source>
</reference>
<feature type="region of interest" description="Disordered" evidence="1">
    <location>
        <begin position="1"/>
        <end position="33"/>
    </location>
</feature>
<gene>
    <name evidence="2" type="ORF">O181_127598</name>
</gene>
<accession>A0A9Q3Q740</accession>
<organism evidence="2 3">
    <name type="scientific">Austropuccinia psidii MF-1</name>
    <dbReference type="NCBI Taxonomy" id="1389203"/>
    <lineage>
        <taxon>Eukaryota</taxon>
        <taxon>Fungi</taxon>
        <taxon>Dikarya</taxon>
        <taxon>Basidiomycota</taxon>
        <taxon>Pucciniomycotina</taxon>
        <taxon>Pucciniomycetes</taxon>
        <taxon>Pucciniales</taxon>
        <taxon>Sphaerophragmiaceae</taxon>
        <taxon>Austropuccinia</taxon>
    </lineage>
</organism>
<proteinExistence type="predicted"/>
<dbReference type="Proteomes" id="UP000765509">
    <property type="component" value="Unassembled WGS sequence"/>
</dbReference>
<dbReference type="AlphaFoldDB" id="A0A9Q3Q740"/>
<dbReference type="EMBL" id="AVOT02128546">
    <property type="protein sequence ID" value="MBW0587883.1"/>
    <property type="molecule type" value="Genomic_DNA"/>
</dbReference>
<evidence type="ECO:0000313" key="2">
    <source>
        <dbReference type="EMBL" id="MBW0587883.1"/>
    </source>
</evidence>
<name>A0A9Q3Q740_9BASI</name>
<evidence type="ECO:0000313" key="3">
    <source>
        <dbReference type="Proteomes" id="UP000765509"/>
    </source>
</evidence>
<sequence length="212" mass="24423">MNQQSTCYLPTLPEDTVEGQYAEGSEEEDQTVQIQSLIKQMKDLLLTQMKKKGKRRPEYSPKSPTPGPRGTSTPKTEQRLQIIPKKVFLSTPKYPSPLQKETPKVTFPIFRIRAKDYNLVFDGNEVEKFIKRVETEAEIEGASGEDIARQLLFMSASEELEGKIEAMEGYEAKNLKNLKEALTTEWGRVEPDRRYRPEYWDNLFNNIKSVSL</sequence>
<evidence type="ECO:0000256" key="1">
    <source>
        <dbReference type="SAM" id="MobiDB-lite"/>
    </source>
</evidence>
<protein>
    <submittedName>
        <fullName evidence="2">Uncharacterized protein</fullName>
    </submittedName>
</protein>
<feature type="region of interest" description="Disordered" evidence="1">
    <location>
        <begin position="46"/>
        <end position="78"/>
    </location>
</feature>
<comment type="caution">
    <text evidence="2">The sequence shown here is derived from an EMBL/GenBank/DDBJ whole genome shotgun (WGS) entry which is preliminary data.</text>
</comment>
<keyword evidence="3" id="KW-1185">Reference proteome</keyword>
<dbReference type="OrthoDB" id="2749819at2759"/>